<dbReference type="EMBL" id="JAIZAY010000021">
    <property type="protein sequence ID" value="KAJ8021871.1"/>
    <property type="molecule type" value="Genomic_DNA"/>
</dbReference>
<sequence>MRLLVVAALCTIAFARVADPAQNVEIDTPGNYFWFPSPLPGETCTIKFQVQATRDAVMTFSTQKSLNNHVYQASKFNISLLVVAN</sequence>
<keyword evidence="3" id="KW-1185">Reference proteome</keyword>
<gene>
    <name evidence="2" type="ORF">HOLleu_39188</name>
</gene>
<reference evidence="2" key="1">
    <citation type="submission" date="2021-10" db="EMBL/GenBank/DDBJ databases">
        <title>Tropical sea cucumber genome reveals ecological adaptation and Cuvierian tubules defense mechanism.</title>
        <authorList>
            <person name="Chen T."/>
        </authorList>
    </citation>
    <scope>NUCLEOTIDE SEQUENCE</scope>
    <source>
        <strain evidence="2">Nanhai2018</strain>
        <tissue evidence="2">Muscle</tissue>
    </source>
</reference>
<keyword evidence="1" id="KW-0732">Signal</keyword>
<dbReference type="Proteomes" id="UP001152320">
    <property type="component" value="Chromosome 21"/>
</dbReference>
<comment type="caution">
    <text evidence="2">The sequence shown here is derived from an EMBL/GenBank/DDBJ whole genome shotgun (WGS) entry which is preliminary data.</text>
</comment>
<protein>
    <submittedName>
        <fullName evidence="2">Uncharacterized protein</fullName>
    </submittedName>
</protein>
<dbReference type="AlphaFoldDB" id="A0A9Q0YN18"/>
<evidence type="ECO:0000313" key="2">
    <source>
        <dbReference type="EMBL" id="KAJ8021871.1"/>
    </source>
</evidence>
<evidence type="ECO:0000256" key="1">
    <source>
        <dbReference type="SAM" id="SignalP"/>
    </source>
</evidence>
<organism evidence="2 3">
    <name type="scientific">Holothuria leucospilota</name>
    <name type="common">Black long sea cucumber</name>
    <name type="synonym">Mertensiothuria leucospilota</name>
    <dbReference type="NCBI Taxonomy" id="206669"/>
    <lineage>
        <taxon>Eukaryota</taxon>
        <taxon>Metazoa</taxon>
        <taxon>Echinodermata</taxon>
        <taxon>Eleutherozoa</taxon>
        <taxon>Echinozoa</taxon>
        <taxon>Holothuroidea</taxon>
        <taxon>Aspidochirotacea</taxon>
        <taxon>Aspidochirotida</taxon>
        <taxon>Holothuriidae</taxon>
        <taxon>Holothuria</taxon>
    </lineage>
</organism>
<name>A0A9Q0YN18_HOLLE</name>
<feature type="chain" id="PRO_5040266120" evidence="1">
    <location>
        <begin position="16"/>
        <end position="85"/>
    </location>
</feature>
<proteinExistence type="predicted"/>
<feature type="signal peptide" evidence="1">
    <location>
        <begin position="1"/>
        <end position="15"/>
    </location>
</feature>
<accession>A0A9Q0YN18</accession>
<evidence type="ECO:0000313" key="3">
    <source>
        <dbReference type="Proteomes" id="UP001152320"/>
    </source>
</evidence>